<dbReference type="RefSeq" id="XP_011635308.1">
    <property type="nucleotide sequence ID" value="XM_011637006.2"/>
</dbReference>
<dbReference type="GO" id="GO:0005783">
    <property type="term" value="C:endoplasmic reticulum"/>
    <property type="evidence" value="ECO:0007669"/>
    <property type="project" value="UniProtKB-SubCell"/>
</dbReference>
<dbReference type="GO" id="GO:0016055">
    <property type="term" value="P:Wnt signaling pathway"/>
    <property type="evidence" value="ECO:0007669"/>
    <property type="project" value="UniProtKB-KW"/>
</dbReference>
<keyword evidence="4 7" id="KW-0732">Signal</keyword>
<evidence type="ECO:0000313" key="8">
    <source>
        <dbReference type="Proteomes" id="UP000504615"/>
    </source>
</evidence>
<dbReference type="GO" id="GO:0006457">
    <property type="term" value="P:protein folding"/>
    <property type="evidence" value="ECO:0007669"/>
    <property type="project" value="InterPro"/>
</dbReference>
<dbReference type="GeneID" id="105425971"/>
<dbReference type="OrthoDB" id="75833at2759"/>
<keyword evidence="6" id="KW-0143">Chaperone</keyword>
<evidence type="ECO:0000313" key="9">
    <source>
        <dbReference type="RefSeq" id="XP_011635308.1"/>
    </source>
</evidence>
<reference evidence="9" key="1">
    <citation type="submission" date="2025-08" db="UniProtKB">
        <authorList>
            <consortium name="RefSeq"/>
        </authorList>
    </citation>
    <scope>IDENTIFICATION</scope>
</reference>
<dbReference type="KEGG" id="pbar:105425971"/>
<evidence type="ECO:0000256" key="1">
    <source>
        <dbReference type="ARBA" id="ARBA00004240"/>
    </source>
</evidence>
<comment type="similarity">
    <text evidence="2">Belongs to the MESD family.</text>
</comment>
<evidence type="ECO:0000256" key="4">
    <source>
        <dbReference type="ARBA" id="ARBA00022729"/>
    </source>
</evidence>
<accession>A0A6I9WTQ2</accession>
<feature type="signal peptide" evidence="7">
    <location>
        <begin position="1"/>
        <end position="21"/>
    </location>
</feature>
<keyword evidence="3" id="KW-0879">Wnt signaling pathway</keyword>
<evidence type="ECO:0000256" key="7">
    <source>
        <dbReference type="SAM" id="SignalP"/>
    </source>
</evidence>
<keyword evidence="5" id="KW-0256">Endoplasmic reticulum</keyword>
<evidence type="ECO:0000256" key="2">
    <source>
        <dbReference type="ARBA" id="ARBA00011068"/>
    </source>
</evidence>
<dbReference type="Gene3D" id="6.10.250.640">
    <property type="match status" value="1"/>
</dbReference>
<gene>
    <name evidence="9" type="primary">LOC105425971</name>
</gene>
<evidence type="ECO:0000256" key="3">
    <source>
        <dbReference type="ARBA" id="ARBA00022687"/>
    </source>
</evidence>
<sequence>MISRIIISCLVLFAIVTTSVSKEKKRKSWKEKDIRDYTDADMENLLDQWEENEEPLEPDELPIYLQPNPKIDVSKLDIKNPESMIQVTKKGRNVMMFVDLRSDVSKEQAEIMTQIWQTGLQNNHITVERYPIENNRYIFMFHDGSQAIEGKNYLLQHSEITQITVDGQSYYPRLKPGQNFIVDESLKKSSAKTKVEL</sequence>
<keyword evidence="8" id="KW-1185">Reference proteome</keyword>
<dbReference type="AlphaFoldDB" id="A0A6I9WTQ2"/>
<dbReference type="Proteomes" id="UP000504615">
    <property type="component" value="Unplaced"/>
</dbReference>
<organism evidence="8 9">
    <name type="scientific">Pogonomyrmex barbatus</name>
    <name type="common">red harvester ant</name>
    <dbReference type="NCBI Taxonomy" id="144034"/>
    <lineage>
        <taxon>Eukaryota</taxon>
        <taxon>Metazoa</taxon>
        <taxon>Ecdysozoa</taxon>
        <taxon>Arthropoda</taxon>
        <taxon>Hexapoda</taxon>
        <taxon>Insecta</taxon>
        <taxon>Pterygota</taxon>
        <taxon>Neoptera</taxon>
        <taxon>Endopterygota</taxon>
        <taxon>Hymenoptera</taxon>
        <taxon>Apocrita</taxon>
        <taxon>Aculeata</taxon>
        <taxon>Formicoidea</taxon>
        <taxon>Formicidae</taxon>
        <taxon>Myrmicinae</taxon>
        <taxon>Pogonomyrmex</taxon>
    </lineage>
</organism>
<protein>
    <submittedName>
        <fullName evidence="9">LDLR chaperone boca</fullName>
    </submittedName>
</protein>
<evidence type="ECO:0000256" key="6">
    <source>
        <dbReference type="ARBA" id="ARBA00023186"/>
    </source>
</evidence>
<dbReference type="CTD" id="48986"/>
<comment type="subcellular location">
    <subcellularLocation>
        <location evidence="1">Endoplasmic reticulum</location>
    </subcellularLocation>
</comment>
<name>A0A6I9WTQ2_9HYME</name>
<dbReference type="PANTHER" id="PTHR17600:SF2">
    <property type="entry name" value="LRP CHAPERONE MESD"/>
    <property type="match status" value="1"/>
</dbReference>
<dbReference type="InterPro" id="IPR019330">
    <property type="entry name" value="MESD"/>
</dbReference>
<dbReference type="PANTHER" id="PTHR17600">
    <property type="entry name" value="MESODERM DEVELOPMENT CANDIDATE 2"/>
    <property type="match status" value="1"/>
</dbReference>
<dbReference type="Gene3D" id="3.30.70.260">
    <property type="match status" value="1"/>
</dbReference>
<proteinExistence type="inferred from homology"/>
<dbReference type="Pfam" id="PF10185">
    <property type="entry name" value="Mesd"/>
    <property type="match status" value="1"/>
</dbReference>
<evidence type="ECO:0000256" key="5">
    <source>
        <dbReference type="ARBA" id="ARBA00022824"/>
    </source>
</evidence>
<feature type="chain" id="PRO_5026942256" evidence="7">
    <location>
        <begin position="22"/>
        <end position="197"/>
    </location>
</feature>